<organism evidence="1">
    <name type="scientific">Siphoviridae sp. ctKcB20</name>
    <dbReference type="NCBI Taxonomy" id="2827568"/>
    <lineage>
        <taxon>Viruses</taxon>
        <taxon>Duplodnaviria</taxon>
        <taxon>Heunggongvirae</taxon>
        <taxon>Uroviricota</taxon>
        <taxon>Caudoviricetes</taxon>
    </lineage>
</organism>
<accession>A0A8S5LLC3</accession>
<proteinExistence type="predicted"/>
<name>A0A8S5LLC3_9CAUD</name>
<evidence type="ECO:0000313" key="1">
    <source>
        <dbReference type="EMBL" id="DAD70706.1"/>
    </source>
</evidence>
<reference evidence="1" key="1">
    <citation type="journal article" date="2021" name="Proc. Natl. Acad. Sci. U.S.A.">
        <title>A Catalog of Tens of Thousands of Viruses from Human Metagenomes Reveals Hidden Associations with Chronic Diseases.</title>
        <authorList>
            <person name="Tisza M.J."/>
            <person name="Buck C.B."/>
        </authorList>
    </citation>
    <scope>NUCLEOTIDE SEQUENCE</scope>
    <source>
        <strain evidence="1">CtKcB20</strain>
    </source>
</reference>
<sequence length="30" mass="3605">MDTRDGILFRINNSFIQNLYRLSKGYRLTV</sequence>
<protein>
    <submittedName>
        <fullName evidence="1">Uncharacterized protein</fullName>
    </submittedName>
</protein>
<dbReference type="EMBL" id="BK015870">
    <property type="protein sequence ID" value="DAD70706.1"/>
    <property type="molecule type" value="Genomic_DNA"/>
</dbReference>